<evidence type="ECO:0000313" key="2">
    <source>
        <dbReference type="Proteomes" id="UP000830395"/>
    </source>
</evidence>
<dbReference type="EMBL" id="CM040978">
    <property type="protein sequence ID" value="MCJ8731946.1"/>
    <property type="molecule type" value="Genomic_DNA"/>
</dbReference>
<dbReference type="Proteomes" id="UP000830395">
    <property type="component" value="Chromosome 4"/>
</dbReference>
<evidence type="ECO:0000313" key="1">
    <source>
        <dbReference type="EMBL" id="MCJ8731946.1"/>
    </source>
</evidence>
<gene>
    <name evidence="1" type="ORF">PDJAM_G00205240</name>
</gene>
<organism evidence="1 2">
    <name type="scientific">Pangasius djambal</name>
    <dbReference type="NCBI Taxonomy" id="1691987"/>
    <lineage>
        <taxon>Eukaryota</taxon>
        <taxon>Metazoa</taxon>
        <taxon>Chordata</taxon>
        <taxon>Craniata</taxon>
        <taxon>Vertebrata</taxon>
        <taxon>Euteleostomi</taxon>
        <taxon>Actinopterygii</taxon>
        <taxon>Neopterygii</taxon>
        <taxon>Teleostei</taxon>
        <taxon>Ostariophysi</taxon>
        <taxon>Siluriformes</taxon>
        <taxon>Pangasiidae</taxon>
        <taxon>Pangasius</taxon>
    </lineage>
</organism>
<protein>
    <submittedName>
        <fullName evidence="1">Uncharacterized protein</fullName>
    </submittedName>
</protein>
<reference evidence="1" key="1">
    <citation type="submission" date="2020-02" db="EMBL/GenBank/DDBJ databases">
        <title>Genome sequencing of the panga catfish, Pangasius djambal.</title>
        <authorList>
            <person name="Wen M."/>
            <person name="Zahm M."/>
            <person name="Roques C."/>
            <person name="Cabau C."/>
            <person name="Klopp C."/>
            <person name="Donnadieu C."/>
            <person name="Jouanno E."/>
            <person name="Avarre J.-C."/>
            <person name="Campet M."/>
            <person name="Ha T."/>
            <person name="Dugue R."/>
            <person name="Lampietro C."/>
            <person name="Louis A."/>
            <person name="Herpin A."/>
            <person name="Echchiki A."/>
            <person name="Berthelot C."/>
            <person name="Parey E."/>
            <person name="Roest-Crollius H."/>
            <person name="Braasch I."/>
            <person name="Postlethwait J.H."/>
            <person name="Bobe J."/>
            <person name="Montfort J."/>
            <person name="Bouchez O."/>
            <person name="Begum T."/>
            <person name="Schartl M."/>
            <person name="Gustiano R."/>
            <person name="Guiguen Y."/>
        </authorList>
    </citation>
    <scope>NUCLEOTIDE SEQUENCE</scope>
    <source>
        <strain evidence="1">Pdj_M5554</strain>
    </source>
</reference>
<sequence>MCLACCCLTVRVFKSFSFYLESVGRKNIAMDEENRAAASNWITQHPVYQDLMKLGVDDNAQVYGAFLVYLDLTEVRRWTGVVPVPCPGLQAVLLEGREKEGEVVQVVYPLPAHRSVSHRDLRCIVGRGTPMLLCAVASDSTLVYQRLSDGLVTPDPPVDIKDLGRRQHRKRRIQTVFHKVSRWHAAIALVLIVLCSLDFSVRGLNQVLKEEIIHKPSDTLKLVIPSGIYTLQNNLLYLALSNLDAATYQVTYQLKILTTALFSVVMLGKKLGIFQWLSLLILMIGIAFVQWPASSPSSSEKEMAAGSKLIGVLAVLFACFSSGFAGVYFEKILKETKQSVWIRNIQLGLFGLIFGLIGVFAQDGDKVRVNGILQGYNSVTWAVVILQAMGGLIVAAVIKYADNILKSFATSGSIMLSTLISYFWLQDLNPTSLFFVGAVLVITATFVYGYDWKSGVNPSKP</sequence>
<comment type="caution">
    <text evidence="1">The sequence shown here is derived from an EMBL/GenBank/DDBJ whole genome shotgun (WGS) entry which is preliminary data.</text>
</comment>
<accession>A0ACC5Y8B5</accession>
<keyword evidence="2" id="KW-1185">Reference proteome</keyword>
<name>A0ACC5Y8B5_9TELE</name>
<proteinExistence type="predicted"/>